<dbReference type="Proteomes" id="UP000464178">
    <property type="component" value="Chromosome"/>
</dbReference>
<dbReference type="SUPFAM" id="SSF88946">
    <property type="entry name" value="Sigma2 domain of RNA polymerase sigma factors"/>
    <property type="match status" value="1"/>
</dbReference>
<dbReference type="Gene3D" id="1.10.10.10">
    <property type="entry name" value="Winged helix-like DNA-binding domain superfamily/Winged helix DNA-binding domain"/>
    <property type="match status" value="1"/>
</dbReference>
<evidence type="ECO:0000313" key="9">
    <source>
        <dbReference type="Proteomes" id="UP000464178"/>
    </source>
</evidence>
<gene>
    <name evidence="8" type="ORF">SOIL9_48030</name>
</gene>
<dbReference type="InterPro" id="IPR036388">
    <property type="entry name" value="WH-like_DNA-bd_sf"/>
</dbReference>
<comment type="similarity">
    <text evidence="1">Belongs to the sigma-70 factor family. ECF subfamily.</text>
</comment>
<organism evidence="8 9">
    <name type="scientific">Gemmata massiliana</name>
    <dbReference type="NCBI Taxonomy" id="1210884"/>
    <lineage>
        <taxon>Bacteria</taxon>
        <taxon>Pseudomonadati</taxon>
        <taxon>Planctomycetota</taxon>
        <taxon>Planctomycetia</taxon>
        <taxon>Gemmatales</taxon>
        <taxon>Gemmataceae</taxon>
        <taxon>Gemmata</taxon>
    </lineage>
</organism>
<dbReference type="InterPro" id="IPR039425">
    <property type="entry name" value="RNA_pol_sigma-70-like"/>
</dbReference>
<name>A0A6P2CVA5_9BACT</name>
<evidence type="ECO:0000256" key="2">
    <source>
        <dbReference type="ARBA" id="ARBA00023015"/>
    </source>
</evidence>
<feature type="domain" description="RNA polymerase sigma-70 region 2" evidence="6">
    <location>
        <begin position="24"/>
        <end position="91"/>
    </location>
</feature>
<keyword evidence="9" id="KW-1185">Reference proteome</keyword>
<evidence type="ECO:0000256" key="1">
    <source>
        <dbReference type="ARBA" id="ARBA00010641"/>
    </source>
</evidence>
<accession>A0A6P2CVA5</accession>
<dbReference type="EMBL" id="LR593886">
    <property type="protein sequence ID" value="VTR92911.1"/>
    <property type="molecule type" value="Genomic_DNA"/>
</dbReference>
<dbReference type="GO" id="GO:0003677">
    <property type="term" value="F:DNA binding"/>
    <property type="evidence" value="ECO:0007669"/>
    <property type="project" value="UniProtKB-KW"/>
</dbReference>
<dbReference type="Gene3D" id="1.10.1740.10">
    <property type="match status" value="1"/>
</dbReference>
<evidence type="ECO:0000259" key="7">
    <source>
        <dbReference type="Pfam" id="PF08281"/>
    </source>
</evidence>
<dbReference type="AlphaFoldDB" id="A0A6P2CVA5"/>
<protein>
    <submittedName>
        <fullName evidence="8">Uncharacterized protein</fullName>
    </submittedName>
</protein>
<dbReference type="InterPro" id="IPR013249">
    <property type="entry name" value="RNA_pol_sigma70_r4_t2"/>
</dbReference>
<dbReference type="GO" id="GO:0006352">
    <property type="term" value="P:DNA-templated transcription initiation"/>
    <property type="evidence" value="ECO:0007669"/>
    <property type="project" value="InterPro"/>
</dbReference>
<dbReference type="PANTHER" id="PTHR43133:SF8">
    <property type="entry name" value="RNA POLYMERASE SIGMA FACTOR HI_1459-RELATED"/>
    <property type="match status" value="1"/>
</dbReference>
<keyword evidence="2" id="KW-0805">Transcription regulation</keyword>
<reference evidence="8 9" key="1">
    <citation type="submission" date="2019-05" db="EMBL/GenBank/DDBJ databases">
        <authorList>
            <consortium name="Science for Life Laboratories"/>
        </authorList>
    </citation>
    <scope>NUCLEOTIDE SEQUENCE [LARGE SCALE GENOMIC DNA]</scope>
    <source>
        <strain evidence="8">Soil9</strain>
    </source>
</reference>
<dbReference type="SUPFAM" id="SSF88659">
    <property type="entry name" value="Sigma3 and sigma4 domains of RNA polymerase sigma factors"/>
    <property type="match status" value="1"/>
</dbReference>
<dbReference type="InterPro" id="IPR014284">
    <property type="entry name" value="RNA_pol_sigma-70_dom"/>
</dbReference>
<sequence>MPVSDEADLVSRLRAGDGAAYTLLVRENVGTMTAVACRFFGDTPEANEAVQDALVSAFGSMAAFEGTARLGTWLHRITVNACLLRLRARKRSRLVPLENDLPTNASEDGAELSRGETCARVREGVGQLPESYRTVIRLRDLEGLSTEETAARLGTNCGAVKTRLHRARQALRAILEPQFSNAV</sequence>
<dbReference type="KEGG" id="gms:SOIL9_48030"/>
<dbReference type="PANTHER" id="PTHR43133">
    <property type="entry name" value="RNA POLYMERASE ECF-TYPE SIGMA FACTO"/>
    <property type="match status" value="1"/>
</dbReference>
<dbReference type="InterPro" id="IPR013324">
    <property type="entry name" value="RNA_pol_sigma_r3/r4-like"/>
</dbReference>
<dbReference type="CDD" id="cd06171">
    <property type="entry name" value="Sigma70_r4"/>
    <property type="match status" value="1"/>
</dbReference>
<dbReference type="NCBIfam" id="TIGR02937">
    <property type="entry name" value="sigma70-ECF"/>
    <property type="match status" value="1"/>
</dbReference>
<dbReference type="Pfam" id="PF08281">
    <property type="entry name" value="Sigma70_r4_2"/>
    <property type="match status" value="1"/>
</dbReference>
<evidence type="ECO:0000256" key="4">
    <source>
        <dbReference type="ARBA" id="ARBA00023125"/>
    </source>
</evidence>
<proteinExistence type="inferred from homology"/>
<evidence type="ECO:0000259" key="6">
    <source>
        <dbReference type="Pfam" id="PF04542"/>
    </source>
</evidence>
<evidence type="ECO:0000256" key="5">
    <source>
        <dbReference type="ARBA" id="ARBA00023163"/>
    </source>
</evidence>
<keyword evidence="3" id="KW-0731">Sigma factor</keyword>
<dbReference type="GO" id="GO:0016987">
    <property type="term" value="F:sigma factor activity"/>
    <property type="evidence" value="ECO:0007669"/>
    <property type="project" value="UniProtKB-KW"/>
</dbReference>
<keyword evidence="5" id="KW-0804">Transcription</keyword>
<dbReference type="InterPro" id="IPR013325">
    <property type="entry name" value="RNA_pol_sigma_r2"/>
</dbReference>
<dbReference type="InterPro" id="IPR007627">
    <property type="entry name" value="RNA_pol_sigma70_r2"/>
</dbReference>
<feature type="domain" description="RNA polymerase sigma factor 70 region 4 type 2" evidence="7">
    <location>
        <begin position="121"/>
        <end position="171"/>
    </location>
</feature>
<evidence type="ECO:0000313" key="8">
    <source>
        <dbReference type="EMBL" id="VTR92911.1"/>
    </source>
</evidence>
<dbReference type="Pfam" id="PF04542">
    <property type="entry name" value="Sigma70_r2"/>
    <property type="match status" value="1"/>
</dbReference>
<evidence type="ECO:0000256" key="3">
    <source>
        <dbReference type="ARBA" id="ARBA00023082"/>
    </source>
</evidence>
<dbReference type="RefSeq" id="WP_162667709.1">
    <property type="nucleotide sequence ID" value="NZ_LR593886.1"/>
</dbReference>
<keyword evidence="4" id="KW-0238">DNA-binding</keyword>